<dbReference type="InterPro" id="IPR051120">
    <property type="entry name" value="ABC_AA/LPS_Transport"/>
</dbReference>
<dbReference type="EMBL" id="JAAVJF010000002">
    <property type="protein sequence ID" value="NYR15216.1"/>
    <property type="molecule type" value="Genomic_DNA"/>
</dbReference>
<dbReference type="RefSeq" id="WP_011900965.1">
    <property type="nucleotide sequence ID" value="NZ_JAAVJF010000002.1"/>
</dbReference>
<keyword evidence="1" id="KW-0813">Transport</keyword>
<dbReference type="Proteomes" id="UP000554766">
    <property type="component" value="Unassembled WGS sequence"/>
</dbReference>
<dbReference type="CDD" id="cd03219">
    <property type="entry name" value="ABC_Mj1267_LivG_branched"/>
    <property type="match status" value="1"/>
</dbReference>
<evidence type="ECO:0000313" key="5">
    <source>
        <dbReference type="EMBL" id="NYR15216.1"/>
    </source>
</evidence>
<dbReference type="GeneID" id="5054598"/>
<keyword evidence="6" id="KW-1185">Reference proteome</keyword>
<dbReference type="SUPFAM" id="SSF52540">
    <property type="entry name" value="P-loop containing nucleoside triphosphate hydrolases"/>
    <property type="match status" value="1"/>
</dbReference>
<dbReference type="Gene3D" id="3.40.50.300">
    <property type="entry name" value="P-loop containing nucleotide triphosphate hydrolases"/>
    <property type="match status" value="1"/>
</dbReference>
<reference evidence="5 6" key="1">
    <citation type="journal article" date="2020" name="Nat. Commun.">
        <title>The structures of two archaeal type IV pili illuminate evolutionary relationships.</title>
        <authorList>
            <person name="Wang F."/>
            <person name="Baquero D.P."/>
            <person name="Su Z."/>
            <person name="Beltran L.C."/>
            <person name="Prangishvili D."/>
            <person name="Krupovic M."/>
            <person name="Egelman E.H."/>
        </authorList>
    </citation>
    <scope>NUCLEOTIDE SEQUENCE [LARGE SCALE GENOMIC DNA]</scope>
    <source>
        <strain evidence="5 6">2GA</strain>
    </source>
</reference>
<keyword evidence="3 5" id="KW-0067">ATP-binding</keyword>
<evidence type="ECO:0000256" key="2">
    <source>
        <dbReference type="ARBA" id="ARBA00022741"/>
    </source>
</evidence>
<dbReference type="SMART" id="SM00382">
    <property type="entry name" value="AAA"/>
    <property type="match status" value="1"/>
</dbReference>
<dbReference type="OMA" id="MDVIMEL"/>
<sequence length="247" mass="27063">MRSGPLLRAEGVVKKFGGLTALDGATVEVKAGFFTLLAGPNGSGKTTLINVITGLLTADGGRILYEGRDITKLPPHERRRLGIFRTFQTPRLAQRLTVLDNVVVGALERERPALGRWYGRERELEDLAFRALKLVNLDHMWDRPAGELSGGQMKLLELARLIVSGARVMLLDEPAAGLNPALAKELFKHLKNIASSGVALLVVEHRLDIAVDYADYAYFMHEGKVVVEGSPREVFENPLVAQIYLGG</sequence>
<accession>A0A7L4PBI1</accession>
<dbReference type="PANTHER" id="PTHR45772:SF5">
    <property type="entry name" value="BRANCHED-CHAIN AMINO ACID TRANSPORT ATP-BINDING PROTEIN LIVG-RELATED"/>
    <property type="match status" value="1"/>
</dbReference>
<dbReference type="InterPro" id="IPR027417">
    <property type="entry name" value="P-loop_NTPase"/>
</dbReference>
<evidence type="ECO:0000259" key="4">
    <source>
        <dbReference type="PROSITE" id="PS50893"/>
    </source>
</evidence>
<evidence type="ECO:0000256" key="3">
    <source>
        <dbReference type="ARBA" id="ARBA00022840"/>
    </source>
</evidence>
<dbReference type="InterPro" id="IPR017871">
    <property type="entry name" value="ABC_transporter-like_CS"/>
</dbReference>
<name>A0A7L4PBI1_9CREN</name>
<keyword evidence="2" id="KW-0547">Nucleotide-binding</keyword>
<organism evidence="5 6">
    <name type="scientific">Pyrobaculum arsenaticum</name>
    <dbReference type="NCBI Taxonomy" id="121277"/>
    <lineage>
        <taxon>Archaea</taxon>
        <taxon>Thermoproteota</taxon>
        <taxon>Thermoprotei</taxon>
        <taxon>Thermoproteales</taxon>
        <taxon>Thermoproteaceae</taxon>
        <taxon>Pyrobaculum</taxon>
    </lineage>
</organism>
<dbReference type="InterPro" id="IPR003593">
    <property type="entry name" value="AAA+_ATPase"/>
</dbReference>
<gene>
    <name evidence="5" type="ORF">HC235_04475</name>
</gene>
<comment type="caution">
    <text evidence="5">The sequence shown here is derived from an EMBL/GenBank/DDBJ whole genome shotgun (WGS) entry which is preliminary data.</text>
</comment>
<evidence type="ECO:0000313" key="6">
    <source>
        <dbReference type="Proteomes" id="UP000554766"/>
    </source>
</evidence>
<protein>
    <submittedName>
        <fullName evidence="5">ABC transporter ATP-binding protein</fullName>
    </submittedName>
</protein>
<dbReference type="InterPro" id="IPR003439">
    <property type="entry name" value="ABC_transporter-like_ATP-bd"/>
</dbReference>
<dbReference type="PROSITE" id="PS00211">
    <property type="entry name" value="ABC_TRANSPORTER_1"/>
    <property type="match status" value="1"/>
</dbReference>
<dbReference type="Pfam" id="PF00005">
    <property type="entry name" value="ABC_tran"/>
    <property type="match status" value="1"/>
</dbReference>
<dbReference type="AlphaFoldDB" id="A0A7L4PBI1"/>
<dbReference type="GO" id="GO:0005524">
    <property type="term" value="F:ATP binding"/>
    <property type="evidence" value="ECO:0007669"/>
    <property type="project" value="UniProtKB-KW"/>
</dbReference>
<dbReference type="GO" id="GO:0016887">
    <property type="term" value="F:ATP hydrolysis activity"/>
    <property type="evidence" value="ECO:0007669"/>
    <property type="project" value="InterPro"/>
</dbReference>
<feature type="domain" description="ABC transporter" evidence="4">
    <location>
        <begin position="7"/>
        <end position="247"/>
    </location>
</feature>
<evidence type="ECO:0000256" key="1">
    <source>
        <dbReference type="ARBA" id="ARBA00022448"/>
    </source>
</evidence>
<dbReference type="PROSITE" id="PS50893">
    <property type="entry name" value="ABC_TRANSPORTER_2"/>
    <property type="match status" value="1"/>
</dbReference>
<dbReference type="PANTHER" id="PTHR45772">
    <property type="entry name" value="CONSERVED COMPONENT OF ABC TRANSPORTER FOR NATURAL AMINO ACIDS-RELATED"/>
    <property type="match status" value="1"/>
</dbReference>
<proteinExistence type="predicted"/>
<dbReference type="GO" id="GO:0005886">
    <property type="term" value="C:plasma membrane"/>
    <property type="evidence" value="ECO:0007669"/>
    <property type="project" value="TreeGrafter"/>
</dbReference>